<evidence type="ECO:0000313" key="2">
    <source>
        <dbReference type="Proteomes" id="UP000439903"/>
    </source>
</evidence>
<gene>
    <name evidence="1" type="ORF">F8M41_003922</name>
</gene>
<sequence>MIHIRYTPLINIISREFFSKTYQKKKGEYDFRLSIKDWATKLIKIPIWREKYENEDHLKKYCWNCIKVVNIGYFIKVEEVLNKVCGCLEQLDLSSIDSNDPIASRIWISRKEWIRWQTSKQ</sequence>
<organism evidence="1 2">
    <name type="scientific">Gigaspora margarita</name>
    <dbReference type="NCBI Taxonomy" id="4874"/>
    <lineage>
        <taxon>Eukaryota</taxon>
        <taxon>Fungi</taxon>
        <taxon>Fungi incertae sedis</taxon>
        <taxon>Mucoromycota</taxon>
        <taxon>Glomeromycotina</taxon>
        <taxon>Glomeromycetes</taxon>
        <taxon>Diversisporales</taxon>
        <taxon>Gigasporaceae</taxon>
        <taxon>Gigaspora</taxon>
    </lineage>
</organism>
<evidence type="ECO:0000313" key="1">
    <source>
        <dbReference type="EMBL" id="KAF0441141.1"/>
    </source>
</evidence>
<name>A0A8H3XDH4_GIGMA</name>
<comment type="caution">
    <text evidence="1">The sequence shown here is derived from an EMBL/GenBank/DDBJ whole genome shotgun (WGS) entry which is preliminary data.</text>
</comment>
<dbReference type="Proteomes" id="UP000439903">
    <property type="component" value="Unassembled WGS sequence"/>
</dbReference>
<dbReference type="OrthoDB" id="2410759at2759"/>
<accession>A0A8H3XDH4</accession>
<reference evidence="1 2" key="1">
    <citation type="journal article" date="2019" name="Environ. Microbiol.">
        <title>At the nexus of three kingdoms: the genome of the mycorrhizal fungus Gigaspora margarita provides insights into plant, endobacterial and fungal interactions.</title>
        <authorList>
            <person name="Venice F."/>
            <person name="Ghignone S."/>
            <person name="Salvioli di Fossalunga A."/>
            <person name="Amselem J."/>
            <person name="Novero M."/>
            <person name="Xianan X."/>
            <person name="Sedzielewska Toro K."/>
            <person name="Morin E."/>
            <person name="Lipzen A."/>
            <person name="Grigoriev I.V."/>
            <person name="Henrissat B."/>
            <person name="Martin F.M."/>
            <person name="Bonfante P."/>
        </authorList>
    </citation>
    <scope>NUCLEOTIDE SEQUENCE [LARGE SCALE GENOMIC DNA]</scope>
    <source>
        <strain evidence="1 2">BEG34</strain>
    </source>
</reference>
<dbReference type="EMBL" id="WTPW01001353">
    <property type="protein sequence ID" value="KAF0441141.1"/>
    <property type="molecule type" value="Genomic_DNA"/>
</dbReference>
<protein>
    <submittedName>
        <fullName evidence="1">Uncharacterized protein</fullName>
    </submittedName>
</protein>
<proteinExistence type="predicted"/>
<keyword evidence="2" id="KW-1185">Reference proteome</keyword>
<dbReference type="AlphaFoldDB" id="A0A8H3XDH4"/>